<protein>
    <submittedName>
        <fullName evidence="1">Uncharacterized protein</fullName>
    </submittedName>
</protein>
<gene>
    <name evidence="1" type="ORF">KM312_12125</name>
</gene>
<dbReference type="Pfam" id="PF26125">
    <property type="entry name" value="AcrVA2-like"/>
    <property type="match status" value="1"/>
</dbReference>
<proteinExistence type="predicted"/>
<evidence type="ECO:0000313" key="1">
    <source>
        <dbReference type="EMBL" id="MBT9283362.1"/>
    </source>
</evidence>
<name>A0A947CZK9_HYDSH</name>
<dbReference type="AlphaFoldDB" id="A0A947CZK9"/>
<sequence length="107" mass="12000">MDAADVKKDYSTLIAALLILLLFLAQDKPDLSETSLQPEPRQIKRSGRTLEPVEPKVILAGRRWGSAIRRVHVVRTVGASGEVDSGSCRRSVTSHIRRAHWHLYWTG</sequence>
<dbReference type="Proteomes" id="UP000748108">
    <property type="component" value="Unassembled WGS sequence"/>
</dbReference>
<comment type="caution">
    <text evidence="1">The sequence shown here is derived from an EMBL/GenBank/DDBJ whole genome shotgun (WGS) entry which is preliminary data.</text>
</comment>
<reference evidence="1" key="1">
    <citation type="journal article" date="2021" name="Microbiology">
        <title>Metagenomic Analysis of the Microbial Community in the Underground Coal Fire Area (Kemerovo Region, Russia) Revealed Predominance of Thermophilic Members of the Phyla Deinococcus-thermus, Aquificae, and Firmicutes.</title>
        <authorList>
            <person name="Kadnikov V."/>
            <person name="Mardanov A.V."/>
            <person name="Beletsky A.V."/>
            <person name="Karnachuk O.V."/>
            <person name="Ravin N.V."/>
        </authorList>
    </citation>
    <scope>NUCLEOTIDE SEQUENCE</scope>
    <source>
        <strain evidence="1">RBS10-49</strain>
    </source>
</reference>
<dbReference type="EMBL" id="JAHHQF010000095">
    <property type="protein sequence ID" value="MBT9283362.1"/>
    <property type="molecule type" value="Genomic_DNA"/>
</dbReference>
<dbReference type="InterPro" id="IPR058915">
    <property type="entry name" value="AcrVA2-like"/>
</dbReference>
<accession>A0A947CZK9</accession>
<evidence type="ECO:0000313" key="2">
    <source>
        <dbReference type="Proteomes" id="UP000748108"/>
    </source>
</evidence>
<organism evidence="1 2">
    <name type="scientific">Hydrogenibacillus schlegelii</name>
    <name type="common">Bacillus schlegelii</name>
    <dbReference type="NCBI Taxonomy" id="1484"/>
    <lineage>
        <taxon>Bacteria</taxon>
        <taxon>Bacillati</taxon>
        <taxon>Bacillota</taxon>
        <taxon>Bacilli</taxon>
        <taxon>Bacillales</taxon>
        <taxon>Bacillales Family X. Incertae Sedis</taxon>
        <taxon>Hydrogenibacillus</taxon>
    </lineage>
</organism>